<keyword evidence="2" id="KW-1185">Reference proteome</keyword>
<accession>A0AAV5SUI2</accession>
<comment type="caution">
    <text evidence="1">The sequence shown here is derived from an EMBL/GenBank/DDBJ whole genome shotgun (WGS) entry which is preliminary data.</text>
</comment>
<dbReference type="AlphaFoldDB" id="A0AAV5SUI2"/>
<evidence type="ECO:0000313" key="2">
    <source>
        <dbReference type="Proteomes" id="UP001432027"/>
    </source>
</evidence>
<protein>
    <submittedName>
        <fullName evidence="1">Uncharacterized protein</fullName>
    </submittedName>
</protein>
<feature type="non-terminal residue" evidence="1">
    <location>
        <position position="1"/>
    </location>
</feature>
<sequence length="105" mass="12549">FSVEPLQKFFTSNVSSYFDILSNTIDEAWKFMEKVLQDFDKIHVALFKTFFGKFSMIECLYLTLKHSSGDSLRFMTSLITCFPEENLEMWIEKDEQFDRKEDFRA</sequence>
<dbReference type="EMBL" id="BTSX01000002">
    <property type="protein sequence ID" value="GMS86778.1"/>
    <property type="molecule type" value="Genomic_DNA"/>
</dbReference>
<reference evidence="1" key="1">
    <citation type="submission" date="2023-10" db="EMBL/GenBank/DDBJ databases">
        <title>Genome assembly of Pristionchus species.</title>
        <authorList>
            <person name="Yoshida K."/>
            <person name="Sommer R.J."/>
        </authorList>
    </citation>
    <scope>NUCLEOTIDE SEQUENCE</scope>
    <source>
        <strain evidence="1">RS0144</strain>
    </source>
</reference>
<dbReference type="Proteomes" id="UP001432027">
    <property type="component" value="Unassembled WGS sequence"/>
</dbReference>
<name>A0AAV5SUI2_9BILA</name>
<organism evidence="1 2">
    <name type="scientific">Pristionchus entomophagus</name>
    <dbReference type="NCBI Taxonomy" id="358040"/>
    <lineage>
        <taxon>Eukaryota</taxon>
        <taxon>Metazoa</taxon>
        <taxon>Ecdysozoa</taxon>
        <taxon>Nematoda</taxon>
        <taxon>Chromadorea</taxon>
        <taxon>Rhabditida</taxon>
        <taxon>Rhabditina</taxon>
        <taxon>Diplogasteromorpha</taxon>
        <taxon>Diplogasteroidea</taxon>
        <taxon>Neodiplogasteridae</taxon>
        <taxon>Pristionchus</taxon>
    </lineage>
</organism>
<gene>
    <name evidence="1" type="ORF">PENTCL1PPCAC_8953</name>
</gene>
<evidence type="ECO:0000313" key="1">
    <source>
        <dbReference type="EMBL" id="GMS86778.1"/>
    </source>
</evidence>
<proteinExistence type="predicted"/>